<dbReference type="InterPro" id="IPR016032">
    <property type="entry name" value="Sig_transdc_resp-reg_C-effctor"/>
</dbReference>
<dbReference type="SUPFAM" id="SSF46894">
    <property type="entry name" value="C-terminal effector domain of the bipartite response regulators"/>
    <property type="match status" value="1"/>
</dbReference>
<dbReference type="PRINTS" id="PR00038">
    <property type="entry name" value="HTHLUXR"/>
</dbReference>
<dbReference type="InterPro" id="IPR000792">
    <property type="entry name" value="Tscrpt_reg_LuxR_C"/>
</dbReference>
<dbReference type="PANTHER" id="PTHR43214:SF24">
    <property type="entry name" value="TRANSCRIPTIONAL REGULATORY PROTEIN NARL-RELATED"/>
    <property type="match status" value="1"/>
</dbReference>
<dbReference type="OrthoDB" id="9794397at2"/>
<dbReference type="EMBL" id="FOBC01000010">
    <property type="protein sequence ID" value="SEL47331.1"/>
    <property type="molecule type" value="Genomic_DNA"/>
</dbReference>
<keyword evidence="3" id="KW-0804">Transcription</keyword>
<dbReference type="GO" id="GO:0003677">
    <property type="term" value="F:DNA binding"/>
    <property type="evidence" value="ECO:0007669"/>
    <property type="project" value="UniProtKB-KW"/>
</dbReference>
<dbReference type="GO" id="GO:0006355">
    <property type="term" value="P:regulation of DNA-templated transcription"/>
    <property type="evidence" value="ECO:0007669"/>
    <property type="project" value="InterPro"/>
</dbReference>
<keyword evidence="1" id="KW-0805">Transcription regulation</keyword>
<keyword evidence="6" id="KW-1185">Reference proteome</keyword>
<dbReference type="Pfam" id="PF00196">
    <property type="entry name" value="GerE"/>
    <property type="match status" value="1"/>
</dbReference>
<evidence type="ECO:0000313" key="5">
    <source>
        <dbReference type="EMBL" id="SEL47331.1"/>
    </source>
</evidence>
<dbReference type="AlphaFoldDB" id="A0A1H7QGV8"/>
<evidence type="ECO:0000256" key="3">
    <source>
        <dbReference type="ARBA" id="ARBA00023163"/>
    </source>
</evidence>
<dbReference type="PROSITE" id="PS00622">
    <property type="entry name" value="HTH_LUXR_1"/>
    <property type="match status" value="1"/>
</dbReference>
<reference evidence="6" key="1">
    <citation type="submission" date="2016-10" db="EMBL/GenBank/DDBJ databases">
        <authorList>
            <person name="Varghese N."/>
            <person name="Submissions S."/>
        </authorList>
    </citation>
    <scope>NUCLEOTIDE SEQUENCE [LARGE SCALE GENOMIC DNA]</scope>
    <source>
        <strain evidence="6">CGMCC 1.9150</strain>
    </source>
</reference>
<evidence type="ECO:0000256" key="1">
    <source>
        <dbReference type="ARBA" id="ARBA00023015"/>
    </source>
</evidence>
<dbReference type="STRING" id="650850.SAMN04488129_110118"/>
<dbReference type="SMART" id="SM00421">
    <property type="entry name" value="HTH_LUXR"/>
    <property type="match status" value="1"/>
</dbReference>
<dbReference type="PROSITE" id="PS50043">
    <property type="entry name" value="HTH_LUXR_2"/>
    <property type="match status" value="1"/>
</dbReference>
<gene>
    <name evidence="5" type="ORF">SAMN04488129_110118</name>
</gene>
<dbReference type="CDD" id="cd06170">
    <property type="entry name" value="LuxR_C_like"/>
    <property type="match status" value="1"/>
</dbReference>
<proteinExistence type="predicted"/>
<dbReference type="InterPro" id="IPR039420">
    <property type="entry name" value="WalR-like"/>
</dbReference>
<dbReference type="RefSeq" id="WP_089713236.1">
    <property type="nucleotide sequence ID" value="NZ_FOBC01000010.1"/>
</dbReference>
<sequence length="205" mass="22636">MAQLFVYQGKDDIPRWREAFPEARVVLPEQARAQAASGDRVWVMTQTPDWPNLVSVLARRRATLSVLSYAPDSREAFQALEAGARGYAHALSPPELLRQIEVVTNNQGIWVLPELLAQVVGGAFRALGGQAVLREESLAPLTERERAVALAVADGQTNKEVARRLDITERTVKAHLGAVFRKLGVRDRLQLILRLSHQDASVGES</sequence>
<evidence type="ECO:0000259" key="4">
    <source>
        <dbReference type="PROSITE" id="PS50043"/>
    </source>
</evidence>
<dbReference type="PANTHER" id="PTHR43214">
    <property type="entry name" value="TWO-COMPONENT RESPONSE REGULATOR"/>
    <property type="match status" value="1"/>
</dbReference>
<dbReference type="Proteomes" id="UP000198807">
    <property type="component" value="Unassembled WGS sequence"/>
</dbReference>
<evidence type="ECO:0000313" key="6">
    <source>
        <dbReference type="Proteomes" id="UP000198807"/>
    </source>
</evidence>
<name>A0A1H7QGV8_9GAMM</name>
<protein>
    <submittedName>
        <fullName evidence="5">Regulatory protein, luxR family</fullName>
    </submittedName>
</protein>
<keyword evidence="2" id="KW-0238">DNA-binding</keyword>
<feature type="domain" description="HTH luxR-type" evidence="4">
    <location>
        <begin position="134"/>
        <end position="199"/>
    </location>
</feature>
<dbReference type="Gene3D" id="3.40.50.2300">
    <property type="match status" value="1"/>
</dbReference>
<accession>A0A1H7QGV8</accession>
<evidence type="ECO:0000256" key="2">
    <source>
        <dbReference type="ARBA" id="ARBA00023125"/>
    </source>
</evidence>
<organism evidence="5 6">
    <name type="scientific">Halomonas daqiaonensis</name>
    <dbReference type="NCBI Taxonomy" id="650850"/>
    <lineage>
        <taxon>Bacteria</taxon>
        <taxon>Pseudomonadati</taxon>
        <taxon>Pseudomonadota</taxon>
        <taxon>Gammaproteobacteria</taxon>
        <taxon>Oceanospirillales</taxon>
        <taxon>Halomonadaceae</taxon>
        <taxon>Halomonas</taxon>
    </lineage>
</organism>